<protein>
    <recommendedName>
        <fullName evidence="2">histidine kinase</fullName>
        <ecNumber evidence="2">2.7.13.3</ecNumber>
    </recommendedName>
</protein>
<dbReference type="InterPro" id="IPR004358">
    <property type="entry name" value="Sig_transdc_His_kin-like_C"/>
</dbReference>
<comment type="catalytic activity">
    <reaction evidence="1">
        <text>ATP + protein L-histidine = ADP + protein N-phospho-L-histidine.</text>
        <dbReference type="EC" id="2.7.13.3"/>
    </reaction>
</comment>
<dbReference type="OrthoDB" id="9124519at2"/>
<dbReference type="SMART" id="SM00387">
    <property type="entry name" value="HATPase_c"/>
    <property type="match status" value="1"/>
</dbReference>
<dbReference type="EC" id="2.7.13.3" evidence="2"/>
<dbReference type="SUPFAM" id="SSF55874">
    <property type="entry name" value="ATPase domain of HSP90 chaperone/DNA topoisomerase II/histidine kinase"/>
    <property type="match status" value="1"/>
</dbReference>
<dbReference type="AlphaFoldDB" id="A0A3S9MV58"/>
<dbReference type="SUPFAM" id="SSF47384">
    <property type="entry name" value="Homodimeric domain of signal transducing histidine kinase"/>
    <property type="match status" value="1"/>
</dbReference>
<evidence type="ECO:0000313" key="6">
    <source>
        <dbReference type="Proteomes" id="UP000279600"/>
    </source>
</evidence>
<evidence type="ECO:0000256" key="1">
    <source>
        <dbReference type="ARBA" id="ARBA00000085"/>
    </source>
</evidence>
<feature type="domain" description="Histidine kinase" evidence="4">
    <location>
        <begin position="151"/>
        <end position="365"/>
    </location>
</feature>
<evidence type="ECO:0000256" key="3">
    <source>
        <dbReference type="ARBA" id="ARBA00022553"/>
    </source>
</evidence>
<accession>A0A3S9MV58</accession>
<name>A0A3S9MV58_9FLAO</name>
<reference evidence="5 6" key="1">
    <citation type="submission" date="2018-12" db="EMBL/GenBank/DDBJ databases">
        <title>Complete genome of Nonlabens sp. MJ115.</title>
        <authorList>
            <person name="Choi H.S."/>
            <person name="Jung J."/>
        </authorList>
    </citation>
    <scope>NUCLEOTIDE SEQUENCE [LARGE SCALE GENOMIC DNA]</scope>
    <source>
        <strain evidence="5 6">MJ115</strain>
    </source>
</reference>
<dbReference type="PROSITE" id="PS50109">
    <property type="entry name" value="HIS_KIN"/>
    <property type="match status" value="1"/>
</dbReference>
<dbReference type="Pfam" id="PF00512">
    <property type="entry name" value="HisKA"/>
    <property type="match status" value="1"/>
</dbReference>
<dbReference type="CDD" id="cd00082">
    <property type="entry name" value="HisKA"/>
    <property type="match status" value="1"/>
</dbReference>
<dbReference type="CDD" id="cd00075">
    <property type="entry name" value="HATPase"/>
    <property type="match status" value="1"/>
</dbReference>
<organism evidence="5 6">
    <name type="scientific">Nonlabens ponticola</name>
    <dbReference type="NCBI Taxonomy" id="2496866"/>
    <lineage>
        <taxon>Bacteria</taxon>
        <taxon>Pseudomonadati</taxon>
        <taxon>Bacteroidota</taxon>
        <taxon>Flavobacteriia</taxon>
        <taxon>Flavobacteriales</taxon>
        <taxon>Flavobacteriaceae</taxon>
        <taxon>Nonlabens</taxon>
    </lineage>
</organism>
<dbReference type="InterPro" id="IPR036890">
    <property type="entry name" value="HATPase_C_sf"/>
</dbReference>
<dbReference type="SMART" id="SM00388">
    <property type="entry name" value="HisKA"/>
    <property type="match status" value="1"/>
</dbReference>
<keyword evidence="5" id="KW-0418">Kinase</keyword>
<keyword evidence="6" id="KW-1185">Reference proteome</keyword>
<dbReference type="InterPro" id="IPR003661">
    <property type="entry name" value="HisK_dim/P_dom"/>
</dbReference>
<dbReference type="PANTHER" id="PTHR43547:SF2">
    <property type="entry name" value="HYBRID SIGNAL TRANSDUCTION HISTIDINE KINASE C"/>
    <property type="match status" value="1"/>
</dbReference>
<dbReference type="Gene3D" id="3.30.565.10">
    <property type="entry name" value="Histidine kinase-like ATPase, C-terminal domain"/>
    <property type="match status" value="1"/>
</dbReference>
<dbReference type="PANTHER" id="PTHR43547">
    <property type="entry name" value="TWO-COMPONENT HISTIDINE KINASE"/>
    <property type="match status" value="1"/>
</dbReference>
<dbReference type="GO" id="GO:0000155">
    <property type="term" value="F:phosphorelay sensor kinase activity"/>
    <property type="evidence" value="ECO:0007669"/>
    <property type="project" value="InterPro"/>
</dbReference>
<dbReference type="InterPro" id="IPR003594">
    <property type="entry name" value="HATPase_dom"/>
</dbReference>
<dbReference type="Gene3D" id="1.10.287.130">
    <property type="match status" value="1"/>
</dbReference>
<dbReference type="PRINTS" id="PR00344">
    <property type="entry name" value="BCTRLSENSOR"/>
</dbReference>
<dbReference type="Pfam" id="PF02518">
    <property type="entry name" value="HATPase_c"/>
    <property type="match status" value="1"/>
</dbReference>
<evidence type="ECO:0000256" key="2">
    <source>
        <dbReference type="ARBA" id="ARBA00012438"/>
    </source>
</evidence>
<dbReference type="EMBL" id="CP034549">
    <property type="protein sequence ID" value="AZQ43064.1"/>
    <property type="molecule type" value="Genomic_DNA"/>
</dbReference>
<dbReference type="InterPro" id="IPR005467">
    <property type="entry name" value="His_kinase_dom"/>
</dbReference>
<proteinExistence type="predicted"/>
<gene>
    <name evidence="5" type="ORF">EJ995_02005</name>
</gene>
<keyword evidence="3" id="KW-0597">Phosphoprotein</keyword>
<evidence type="ECO:0000313" key="5">
    <source>
        <dbReference type="EMBL" id="AZQ43064.1"/>
    </source>
</evidence>
<dbReference type="Proteomes" id="UP000279600">
    <property type="component" value="Chromosome"/>
</dbReference>
<dbReference type="RefSeq" id="WP_126445107.1">
    <property type="nucleotide sequence ID" value="NZ_CP034549.1"/>
</dbReference>
<dbReference type="KEGG" id="noj:EJ995_02005"/>
<keyword evidence="5" id="KW-0808">Transferase</keyword>
<sequence length="388" mass="43686">MNKTAEILRNSVPEIMNTWKREVINEVPAAQEAGTMALFDHLPNIITDIADLLDRHSNLSDIKEDENYKEIIVNSKHHGRHRASSESYTVEQVVQEYIIFHRTLSEFINERDAYDQQISDLVKYVIETSILESVGTFSKSIQEMQEKLIGTLAHDIRNPLAAARLSLQMIQEDKDGSWTERALNAATRSVNHALDLIEGLMNGITVKAGEGLLLSFEETDLKHNIDLVFNESKDLYTHDLVLKCEAKAIHGVFDSTAVRRMIDNLIGNAIKYGDSNQEVTLTIQDDDDSVQISVHNHGNPIPEDQQEKIFDFMNTSIEDQDTPAKSWGMGLTLVQIVADAHGGDIKLTSSVDHGTTFEVTLLKHVNKPGKRRAKLIYDAHEIVDEHIQ</sequence>
<dbReference type="InterPro" id="IPR036097">
    <property type="entry name" value="HisK_dim/P_sf"/>
</dbReference>
<evidence type="ECO:0000259" key="4">
    <source>
        <dbReference type="PROSITE" id="PS50109"/>
    </source>
</evidence>